<evidence type="ECO:0000256" key="3">
    <source>
        <dbReference type="ARBA" id="ARBA00022692"/>
    </source>
</evidence>
<dbReference type="PIRSF" id="PIRSF018968">
    <property type="entry name" value="ABC_permease_BceB"/>
    <property type="match status" value="1"/>
</dbReference>
<dbReference type="PANTHER" id="PTHR46795:SF3">
    <property type="entry name" value="ABC TRANSPORTER PERMEASE"/>
    <property type="match status" value="1"/>
</dbReference>
<evidence type="ECO:0000313" key="9">
    <source>
        <dbReference type="Proteomes" id="UP000241434"/>
    </source>
</evidence>
<evidence type="ECO:0000256" key="2">
    <source>
        <dbReference type="ARBA" id="ARBA00022475"/>
    </source>
</evidence>
<comment type="similarity">
    <text evidence="6">Belongs to the ABC-4 integral membrane protein family.</text>
</comment>
<gene>
    <name evidence="8" type="ORF">UF10_07930</name>
</gene>
<feature type="transmembrane region" description="Helical" evidence="6">
    <location>
        <begin position="154"/>
        <end position="174"/>
    </location>
</feature>
<dbReference type="OrthoDB" id="9781780at2"/>
<feature type="transmembrane region" description="Helical" evidence="6">
    <location>
        <begin position="201"/>
        <end position="218"/>
    </location>
</feature>
<protein>
    <recommendedName>
        <fullName evidence="7">ABC3 transporter permease C-terminal domain-containing protein</fullName>
    </recommendedName>
</protein>
<dbReference type="Proteomes" id="UP000241434">
    <property type="component" value="Unassembled WGS sequence"/>
</dbReference>
<evidence type="ECO:0000259" key="7">
    <source>
        <dbReference type="Pfam" id="PF02687"/>
    </source>
</evidence>
<evidence type="ECO:0000256" key="1">
    <source>
        <dbReference type="ARBA" id="ARBA00004651"/>
    </source>
</evidence>
<dbReference type="InterPro" id="IPR027022">
    <property type="entry name" value="ABC_permease_BceB-typ"/>
</dbReference>
<feature type="transmembrane region" description="Helical" evidence="6">
    <location>
        <begin position="20"/>
        <end position="44"/>
    </location>
</feature>
<reference evidence="8" key="1">
    <citation type="thesis" date="2015" institute="Rutgers" country="The State University of New Jersey, 14 College Farm Rd., New Brunswick, NJ, USA">
        <title>Ammonia toxicity in bacteria and its implications for treatment of and resource recovery from highly nitrogenous organic wastes.</title>
        <authorList>
            <person name="Luther A.K."/>
        </authorList>
    </citation>
    <scope>NUCLEOTIDE SEQUENCE</scope>
    <source>
        <strain evidence="8">RT-10B</strain>
    </source>
</reference>
<feature type="transmembrane region" description="Helical" evidence="6">
    <location>
        <begin position="284"/>
        <end position="308"/>
    </location>
</feature>
<keyword evidence="2 6" id="KW-1003">Cell membrane</keyword>
<dbReference type="PANTHER" id="PTHR46795">
    <property type="entry name" value="ABC TRANSPORTER PERMEASE-RELATED-RELATED"/>
    <property type="match status" value="1"/>
</dbReference>
<evidence type="ECO:0000256" key="6">
    <source>
        <dbReference type="PIRNR" id="PIRNR018968"/>
    </source>
</evidence>
<keyword evidence="4 6" id="KW-1133">Transmembrane helix</keyword>
<feature type="transmembrane region" description="Helical" evidence="6">
    <location>
        <begin position="56"/>
        <end position="76"/>
    </location>
</feature>
<feature type="transmembrane region" description="Helical" evidence="6">
    <location>
        <begin position="111"/>
        <end position="134"/>
    </location>
</feature>
<dbReference type="GO" id="GO:0005886">
    <property type="term" value="C:plasma membrane"/>
    <property type="evidence" value="ECO:0007669"/>
    <property type="project" value="UniProtKB-SubCell"/>
</dbReference>
<feature type="transmembrane region" description="Helical" evidence="6">
    <location>
        <begin position="595"/>
        <end position="617"/>
    </location>
</feature>
<dbReference type="EMBL" id="JYGE01000007">
    <property type="protein sequence ID" value="PSJ30789.1"/>
    <property type="molecule type" value="Genomic_DNA"/>
</dbReference>
<accession>A0A2P7PYK9</accession>
<evidence type="ECO:0000256" key="4">
    <source>
        <dbReference type="ARBA" id="ARBA00022989"/>
    </source>
</evidence>
<dbReference type="InterPro" id="IPR052536">
    <property type="entry name" value="ABC-4_Integral_Memb_Prot"/>
</dbReference>
<feature type="transmembrane region" description="Helical" evidence="6">
    <location>
        <begin position="540"/>
        <end position="561"/>
    </location>
</feature>
<comment type="caution">
    <text evidence="8">The sequence shown here is derived from an EMBL/GenBank/DDBJ whole genome shotgun (WGS) entry which is preliminary data.</text>
</comment>
<dbReference type="AlphaFoldDB" id="A0A2P7PYK9"/>
<evidence type="ECO:0000313" key="8">
    <source>
        <dbReference type="EMBL" id="PSJ30789.1"/>
    </source>
</evidence>
<dbReference type="InterPro" id="IPR003838">
    <property type="entry name" value="ABC3_permease_C"/>
</dbReference>
<keyword evidence="9" id="KW-1185">Reference proteome</keyword>
<keyword evidence="5 6" id="KW-0472">Membrane</keyword>
<feature type="domain" description="ABC3 transporter permease C-terminal" evidence="7">
    <location>
        <begin position="60"/>
        <end position="183"/>
    </location>
</feature>
<keyword evidence="3 6" id="KW-0812">Transmembrane</keyword>
<dbReference type="GO" id="GO:0055085">
    <property type="term" value="P:transmembrane transport"/>
    <property type="evidence" value="ECO:0007669"/>
    <property type="project" value="UniProtKB-UniRule"/>
</dbReference>
<dbReference type="Pfam" id="PF02687">
    <property type="entry name" value="FtsX"/>
    <property type="match status" value="1"/>
</dbReference>
<evidence type="ECO:0000256" key="5">
    <source>
        <dbReference type="ARBA" id="ARBA00023136"/>
    </source>
</evidence>
<sequence length="663" mass="75359">MGTKLANKFALKNMKANKIFVIPFILSSSIMIALFNIMICISQNEYVRTRHVSLPILINFGVVIIGIFSFIFIIYANRFLVKRRNKEFALYAILGLEKKHIRKIIFIEQTIIFAITTLISIIGGFILGKLMFLMVNKLIESGTPKLSNYPFSTYGAVITLAYILVIFIVIYLLNIKDISKSSPMELLSKQYKGESEPKSKLLLTIIGLALLAGGYFLALHTEGTLKSLGIFFLASLLVIFATYFLFISFSIIVLKLMKKDKKKYYKDKNFISISGMMYRMKGNALGLASIAVLCTGVIITLSATLTIYKNMDNIINTTMNRDYTMEPYKSATVYESQEDIEARQAKAESIVRKNVVKNEKISKIYSKEEMMTFVYKDGDSILSTDSTSSQGKLPCYIIVSTIDSYNQETGQNIKLRDDQVLISANNKNLIKGMARINLMNKAYDMEVQNIDIPGNIAVESYRIIVPSYKQLLEAANFYKVKNIDTGKWNPSQINLYTAWNVENSSKDYFKNLEESVPKKEFFVKSKSDLSEFIYQLNGGFLFLGIMIGLIFLIGTILITYYKQVSEGYEDRKQYQIMKKVGLPDELIKKTAETQIVWMFFIPLIVALINSLVASKIVYQLLGLFGVYGYYKYGINIAMVIGLFAVVYLVIFKVTSNIYYKIVK</sequence>
<keyword evidence="6" id="KW-0813">Transport</keyword>
<feature type="transmembrane region" description="Helical" evidence="6">
    <location>
        <begin position="629"/>
        <end position="650"/>
    </location>
</feature>
<dbReference type="RefSeq" id="WP_106777276.1">
    <property type="nucleotide sequence ID" value="NZ_JYGE01000007.1"/>
</dbReference>
<proteinExistence type="inferred from homology"/>
<feature type="transmembrane region" description="Helical" evidence="6">
    <location>
        <begin position="230"/>
        <end position="254"/>
    </location>
</feature>
<organism evidence="8 9">
    <name type="scientific">Peptostreptococcus russellii</name>
    <dbReference type="NCBI Taxonomy" id="215200"/>
    <lineage>
        <taxon>Bacteria</taxon>
        <taxon>Bacillati</taxon>
        <taxon>Bacillota</taxon>
        <taxon>Clostridia</taxon>
        <taxon>Peptostreptococcales</taxon>
        <taxon>Peptostreptococcaceae</taxon>
        <taxon>Peptostreptococcus</taxon>
    </lineage>
</organism>
<name>A0A2P7PYK9_9FIRM</name>
<comment type="subcellular location">
    <subcellularLocation>
        <location evidence="1 6">Cell membrane</location>
        <topology evidence="1 6">Multi-pass membrane protein</topology>
    </subcellularLocation>
</comment>